<name>A0A7R5KSG0_9PASS</name>
<reference evidence="2" key="1">
    <citation type="submission" date="2025-08" db="UniProtKB">
        <authorList>
            <consortium name="RefSeq"/>
        </authorList>
    </citation>
    <scope>IDENTIFICATION</scope>
    <source>
        <tissue evidence="2">Muscle</tissue>
    </source>
</reference>
<dbReference type="RefSeq" id="XP_039239459.1">
    <property type="nucleotide sequence ID" value="XM_039383525.1"/>
</dbReference>
<dbReference type="GeneID" id="113992575"/>
<dbReference type="PANTHER" id="PTHR13630:SF1">
    <property type="entry name" value="GAMMA-SECRETASE-ACTIVATING PROTEIN"/>
    <property type="match status" value="1"/>
</dbReference>
<accession>A0A7R5KSG0</accession>
<dbReference type="AlphaFoldDB" id="A0A7R5KSG0"/>
<protein>
    <submittedName>
        <fullName evidence="2">Gamma-secretase-activating protein isoform X3</fullName>
    </submittedName>
</protein>
<keyword evidence="1" id="KW-1185">Reference proteome</keyword>
<organism evidence="1 2">
    <name type="scientific">Pipra filicauda</name>
    <name type="common">Wire-tailed manakin</name>
    <dbReference type="NCBI Taxonomy" id="649802"/>
    <lineage>
        <taxon>Eukaryota</taxon>
        <taxon>Metazoa</taxon>
        <taxon>Chordata</taxon>
        <taxon>Craniata</taxon>
        <taxon>Vertebrata</taxon>
        <taxon>Euteleostomi</taxon>
        <taxon>Archelosauria</taxon>
        <taxon>Archosauria</taxon>
        <taxon>Dinosauria</taxon>
        <taxon>Saurischia</taxon>
        <taxon>Theropoda</taxon>
        <taxon>Coelurosauria</taxon>
        <taxon>Aves</taxon>
        <taxon>Neognathae</taxon>
        <taxon>Neoaves</taxon>
        <taxon>Telluraves</taxon>
        <taxon>Australaves</taxon>
        <taxon>Passeriformes</taxon>
        <taxon>Pipridae</taxon>
        <taxon>Pipra</taxon>
    </lineage>
</organism>
<sequence>MLLRLVPEFELRRDVVPWLAAQGWAAALDTSENSSALYVVNVERNGKIIYTWKGSQRNTHIGLYDLQSKQNEHLYTFEKDLHIISCSVNNERTLLAVSFRHYTEDETASQLLQSVSKYLTLLIEIHPINNVRVLKAVDSCVRVQFLYPVEDRNASTESRLLLVSEDKYIEQFDIRVVAEEEQKVVIQKSGQLPRAKVADDLVWAQWDMMEQRLFYIVPKESKSTLRCVQFYPDENFNSILESHLDISVNDTQLKLVNFGYDYCQDQGVASKSLNLQVFTSKAGGLCVCCSLACDTPDEITYSIYFLHKGYNKTFTVSLERTESHQLKEVAFMNLDYYVAAYLPGQFLHLLNIQHPDLLCHSLFLTGEDARIDTLQNCPIRSPLVSTVLDCEAGSLYAVSISDSTLLQLLQKSKQDSERLAALHCALLYFQHTEDLEMQIIRWMSENLSTCHSFDPIQEFIVASLYCRMCPETQNLDKLLPYTSLLDWIGVVPGVICATDIISLPVLEFQNSKGFWEKLSSNLESVKYAEPQLHYHNNVLRREWRNLSEEREERRTTAYLRNIFENAKKVLSHLDTWDSEARLVPLFEEEDYQQQLLMGLMVAQLKDHLMRHLQYVGKKKIDQIVLDYVANLLQKLRWPKCENRACGFGVLTDCSGGQFGSTKKQQYGPRDCFISLWTERKLNNVGEAFTFLLARTRFEIPPADFSWQTEDSTVFSVIHFC</sequence>
<dbReference type="InterPro" id="IPR026172">
    <property type="entry name" value="GSAP_fam"/>
</dbReference>
<dbReference type="GO" id="GO:1902004">
    <property type="term" value="P:positive regulation of amyloid-beta formation"/>
    <property type="evidence" value="ECO:0007669"/>
    <property type="project" value="TreeGrafter"/>
</dbReference>
<dbReference type="PANTHER" id="PTHR13630">
    <property type="entry name" value="GAMMA-SECRETASE-ACTIVATING PROTEIN"/>
    <property type="match status" value="1"/>
</dbReference>
<evidence type="ECO:0000313" key="1">
    <source>
        <dbReference type="Proteomes" id="UP000504627"/>
    </source>
</evidence>
<dbReference type="CTD" id="54103"/>
<dbReference type="Proteomes" id="UP000504627">
    <property type="component" value="Unplaced"/>
</dbReference>
<dbReference type="GO" id="GO:0005802">
    <property type="term" value="C:trans-Golgi network"/>
    <property type="evidence" value="ECO:0007669"/>
    <property type="project" value="TreeGrafter"/>
</dbReference>
<proteinExistence type="predicted"/>
<gene>
    <name evidence="2" type="primary">LOC113992575</name>
</gene>
<evidence type="ECO:0000313" key="2">
    <source>
        <dbReference type="RefSeq" id="XP_039239459.1"/>
    </source>
</evidence>